<gene>
    <name evidence="2" type="ORF">ALMOND_2B001395</name>
</gene>
<sequence length="133" mass="15112">MTVMEKRLTMMLTVVDSFRDADVVLLLGHLLNAKQRLDKALAEVKNELDSVMAKAEKIEGLQMQQRREEREHLRQMLQLVAKAYPISSLSLCLTHSHRMSSSMVSIFHPKHRSRSISASSLLVLSDMRLVIGV</sequence>
<organism evidence="2 3">
    <name type="scientific">Prunus dulcis</name>
    <name type="common">Almond</name>
    <name type="synonym">Amygdalus dulcis</name>
    <dbReference type="NCBI Taxonomy" id="3755"/>
    <lineage>
        <taxon>Eukaryota</taxon>
        <taxon>Viridiplantae</taxon>
        <taxon>Streptophyta</taxon>
        <taxon>Embryophyta</taxon>
        <taxon>Tracheophyta</taxon>
        <taxon>Spermatophyta</taxon>
        <taxon>Magnoliopsida</taxon>
        <taxon>eudicotyledons</taxon>
        <taxon>Gunneridae</taxon>
        <taxon>Pentapetalae</taxon>
        <taxon>rosids</taxon>
        <taxon>fabids</taxon>
        <taxon>Rosales</taxon>
        <taxon>Rosaceae</taxon>
        <taxon>Amygdaloideae</taxon>
        <taxon>Amygdaleae</taxon>
        <taxon>Prunus</taxon>
    </lineage>
</organism>
<evidence type="ECO:0000256" key="1">
    <source>
        <dbReference type="SAM" id="Coils"/>
    </source>
</evidence>
<keyword evidence="1" id="KW-0175">Coiled coil</keyword>
<evidence type="ECO:0000313" key="3">
    <source>
        <dbReference type="Proteomes" id="UP000327085"/>
    </source>
</evidence>
<reference evidence="3" key="1">
    <citation type="journal article" date="2020" name="Plant J.">
        <title>Transposons played a major role in the diversification between the closely related almond and peach genomes: results from the almond genome sequence.</title>
        <authorList>
            <person name="Alioto T."/>
            <person name="Alexiou K.G."/>
            <person name="Bardil A."/>
            <person name="Barteri F."/>
            <person name="Castanera R."/>
            <person name="Cruz F."/>
            <person name="Dhingra A."/>
            <person name="Duval H."/>
            <person name="Fernandez I Marti A."/>
            <person name="Frias L."/>
            <person name="Galan B."/>
            <person name="Garcia J.L."/>
            <person name="Howad W."/>
            <person name="Gomez-Garrido J."/>
            <person name="Gut M."/>
            <person name="Julca I."/>
            <person name="Morata J."/>
            <person name="Puigdomenech P."/>
            <person name="Ribeca P."/>
            <person name="Rubio Cabetas M.J."/>
            <person name="Vlasova A."/>
            <person name="Wirthensohn M."/>
            <person name="Garcia-Mas J."/>
            <person name="Gabaldon T."/>
            <person name="Casacuberta J.M."/>
            <person name="Arus P."/>
        </authorList>
    </citation>
    <scope>NUCLEOTIDE SEQUENCE [LARGE SCALE GENOMIC DNA]</scope>
    <source>
        <strain evidence="3">cv. Texas</strain>
    </source>
</reference>
<accession>A0A5E4EIM2</accession>
<feature type="coiled-coil region" evidence="1">
    <location>
        <begin position="27"/>
        <end position="61"/>
    </location>
</feature>
<protein>
    <submittedName>
        <fullName evidence="2">Uncharacterized protein</fullName>
    </submittedName>
</protein>
<dbReference type="AlphaFoldDB" id="A0A5E4EIM2"/>
<name>A0A5E4EIM2_PRUDU</name>
<dbReference type="Gramene" id="VVA14451">
    <property type="protein sequence ID" value="VVA14451"/>
    <property type="gene ID" value="Prudul26B001395"/>
</dbReference>
<dbReference type="InParanoid" id="A0A5E4EIM2"/>
<dbReference type="Proteomes" id="UP000327085">
    <property type="component" value="Chromosome 6"/>
</dbReference>
<evidence type="ECO:0000313" key="2">
    <source>
        <dbReference type="EMBL" id="VVA14451.1"/>
    </source>
</evidence>
<dbReference type="EMBL" id="CABIKO010000010">
    <property type="protein sequence ID" value="VVA14451.1"/>
    <property type="molecule type" value="Genomic_DNA"/>
</dbReference>
<proteinExistence type="predicted"/>